<gene>
    <name evidence="2" type="primary">LOC106462478</name>
</gene>
<accession>A0ABM1BA25</accession>
<dbReference type="GeneID" id="106462478"/>
<organism evidence="1 2">
    <name type="scientific">Limulus polyphemus</name>
    <name type="common">Atlantic horseshoe crab</name>
    <dbReference type="NCBI Taxonomy" id="6850"/>
    <lineage>
        <taxon>Eukaryota</taxon>
        <taxon>Metazoa</taxon>
        <taxon>Ecdysozoa</taxon>
        <taxon>Arthropoda</taxon>
        <taxon>Chelicerata</taxon>
        <taxon>Merostomata</taxon>
        <taxon>Xiphosura</taxon>
        <taxon>Limulidae</taxon>
        <taxon>Limulus</taxon>
    </lineage>
</organism>
<evidence type="ECO:0000313" key="1">
    <source>
        <dbReference type="Proteomes" id="UP000694941"/>
    </source>
</evidence>
<dbReference type="Proteomes" id="UP000694941">
    <property type="component" value="Unplaced"/>
</dbReference>
<name>A0ABM1BA25_LIMPO</name>
<evidence type="ECO:0000313" key="2">
    <source>
        <dbReference type="RefSeq" id="XP_013777862.1"/>
    </source>
</evidence>
<dbReference type="PANTHER" id="PTHR33964:SF1">
    <property type="entry name" value="RE45066P"/>
    <property type="match status" value="1"/>
</dbReference>
<dbReference type="RefSeq" id="XP_013777862.1">
    <property type="nucleotide sequence ID" value="XM_013922408.2"/>
</dbReference>
<sequence length="289" mass="33236">MKLCSNLRSSMNCVMNYSTNCLGSEERLQTGDLILLTRKHINYVCEEEDAIEEYWKGGECYGKDEIKECDDDFEKRLKERGLTKKPSTITCRHYMNYQQCVQTVVEEKCTADDKVFIGTYLVDKADSLSWVCTDDFSSEYISTISPTSGRGSFKGYRCLTKLKNKLDECTKEFKRVEETSLEDREDFEQEESKEPSRKEYCCAYHDFINCVDSAAKVQCDRDGQRFVQHVLDQTRMTSGDYCDTYGGLSLQCSTAAQLPQPSELLFWVLLVLSLSWKHGCAMFIGELAY</sequence>
<dbReference type="PANTHER" id="PTHR33964">
    <property type="entry name" value="RE45066P-RELATED"/>
    <property type="match status" value="1"/>
</dbReference>
<reference evidence="2" key="1">
    <citation type="submission" date="2025-08" db="UniProtKB">
        <authorList>
            <consortium name="RefSeq"/>
        </authorList>
    </citation>
    <scope>IDENTIFICATION</scope>
    <source>
        <tissue evidence="2">Muscle</tissue>
    </source>
</reference>
<protein>
    <submittedName>
        <fullName evidence="2">Uncharacterized protein LOC106462478</fullName>
    </submittedName>
</protein>
<proteinExistence type="predicted"/>
<keyword evidence="1" id="KW-1185">Reference proteome</keyword>